<dbReference type="GO" id="GO:0003676">
    <property type="term" value="F:nucleic acid binding"/>
    <property type="evidence" value="ECO:0007669"/>
    <property type="project" value="InterPro"/>
</dbReference>
<dbReference type="PROSITE" id="PS50994">
    <property type="entry name" value="INTEGRASE"/>
    <property type="match status" value="1"/>
</dbReference>
<gene>
    <name evidence="4" type="ORF">HMF3257_26820</name>
    <name evidence="2" type="ORF">HMF3257_38975</name>
    <name evidence="3" type="ORF">HMF3257_39035</name>
</gene>
<dbReference type="InterPro" id="IPR025948">
    <property type="entry name" value="HTH-like_dom"/>
</dbReference>
<dbReference type="InterPro" id="IPR001584">
    <property type="entry name" value="Integrase_cat-core"/>
</dbReference>
<evidence type="ECO:0000259" key="1">
    <source>
        <dbReference type="PROSITE" id="PS50994"/>
    </source>
</evidence>
<dbReference type="Pfam" id="PF00665">
    <property type="entry name" value="rve"/>
    <property type="match status" value="1"/>
</dbReference>
<feature type="domain" description="Integrase catalytic" evidence="1">
    <location>
        <begin position="152"/>
        <end position="316"/>
    </location>
</feature>
<reference evidence="2 5" key="1">
    <citation type="submission" date="2018-06" db="EMBL/GenBank/DDBJ databases">
        <title>Spirosoma sp. HMF3257 Genome sequencing and assembly.</title>
        <authorList>
            <person name="Kang H."/>
            <person name="Cha I."/>
            <person name="Kim H."/>
            <person name="Kang J."/>
            <person name="Joh K."/>
        </authorList>
    </citation>
    <scope>NUCLEOTIDE SEQUENCE [LARGE SCALE GENOMIC DNA]</scope>
    <source>
        <strain evidence="2 5">HMF3257</strain>
    </source>
</reference>
<dbReference type="RefSeq" id="WP_111346979.1">
    <property type="nucleotide sequence ID" value="NZ_QLII01000004.1"/>
</dbReference>
<accession>A0A327NCC6</accession>
<dbReference type="EMBL" id="QLII01000001">
    <property type="protein sequence ID" value="RAI76885.1"/>
    <property type="molecule type" value="Genomic_DNA"/>
</dbReference>
<dbReference type="InterPro" id="IPR012337">
    <property type="entry name" value="RNaseH-like_sf"/>
</dbReference>
<dbReference type="Gene3D" id="3.30.420.10">
    <property type="entry name" value="Ribonuclease H-like superfamily/Ribonuclease H"/>
    <property type="match status" value="1"/>
</dbReference>
<organism evidence="2 5">
    <name type="scientific">Spirosoma telluris</name>
    <dbReference type="NCBI Taxonomy" id="2183553"/>
    <lineage>
        <taxon>Bacteria</taxon>
        <taxon>Pseudomonadati</taxon>
        <taxon>Bacteroidota</taxon>
        <taxon>Cytophagia</taxon>
        <taxon>Cytophagales</taxon>
        <taxon>Cytophagaceae</taxon>
        <taxon>Spirosoma</taxon>
    </lineage>
</organism>
<dbReference type="PANTHER" id="PTHR46889:SF7">
    <property type="entry name" value="TRANSPOSASE FOR INSERTION SEQUENCE ELEMENT IS904"/>
    <property type="match status" value="1"/>
</dbReference>
<dbReference type="NCBIfam" id="NF033516">
    <property type="entry name" value="transpos_IS3"/>
    <property type="match status" value="1"/>
</dbReference>
<dbReference type="Pfam" id="PF13333">
    <property type="entry name" value="rve_2"/>
    <property type="match status" value="1"/>
</dbReference>
<dbReference type="Proteomes" id="UP000249016">
    <property type="component" value="Unassembled WGS sequence"/>
</dbReference>
<dbReference type="InterPro" id="IPR048020">
    <property type="entry name" value="Transpos_IS3"/>
</dbReference>
<evidence type="ECO:0000313" key="2">
    <source>
        <dbReference type="EMBL" id="RAI72890.1"/>
    </source>
</evidence>
<evidence type="ECO:0000313" key="5">
    <source>
        <dbReference type="Proteomes" id="UP000249016"/>
    </source>
</evidence>
<sequence length="330" mass="38679">MAPSATPPNGARTRYFKKSCRHFQPHDLRLIYQFIKQEEPHFAVRLLCNTLEVSKSSYYQYRAGITFQPSIAQQQMSSNVQEVFWENRRRYGSRRVQKALQEQGIEVGRHQVRRLMQMQNWRAIQPRSFVPRTTDSSHGLRACPNLLLEMGQPVRPDQAWVSDITYLPLVGGSWAYLASWLDLFSRRIVGWCVDLNMEESLIIRAFDQAIMLRRPQPGLIAHSDQGGQYFGKTFRARLDKWKCRQSMAEKENPYQNAHAESLWSRLKVELLEEGCFENLQDAHDELFNYIEGYYNIRRIHSSLGYLSPINFEKQYYRANFTHNSQSQVSG</sequence>
<keyword evidence="5" id="KW-1185">Reference proteome</keyword>
<evidence type="ECO:0000313" key="3">
    <source>
        <dbReference type="EMBL" id="RAI72902.1"/>
    </source>
</evidence>
<dbReference type="SUPFAM" id="SSF53098">
    <property type="entry name" value="Ribonuclease H-like"/>
    <property type="match status" value="1"/>
</dbReference>
<comment type="caution">
    <text evidence="2">The sequence shown here is derived from an EMBL/GenBank/DDBJ whole genome shotgun (WGS) entry which is preliminary data.</text>
</comment>
<dbReference type="Pfam" id="PF13276">
    <property type="entry name" value="HTH_21"/>
    <property type="match status" value="1"/>
</dbReference>
<proteinExistence type="predicted"/>
<dbReference type="EMBL" id="QLII01000004">
    <property type="protein sequence ID" value="RAI72890.1"/>
    <property type="molecule type" value="Genomic_DNA"/>
</dbReference>
<protein>
    <submittedName>
        <fullName evidence="2">IS3 family transposase</fullName>
    </submittedName>
</protein>
<dbReference type="EMBL" id="QLII01000004">
    <property type="protein sequence ID" value="RAI72902.1"/>
    <property type="molecule type" value="Genomic_DNA"/>
</dbReference>
<evidence type="ECO:0000313" key="4">
    <source>
        <dbReference type="EMBL" id="RAI76885.1"/>
    </source>
</evidence>
<dbReference type="InterPro" id="IPR036397">
    <property type="entry name" value="RNaseH_sf"/>
</dbReference>
<dbReference type="AlphaFoldDB" id="A0A327NCC6"/>
<name>A0A327NCC6_9BACT</name>
<dbReference type="GO" id="GO:0015074">
    <property type="term" value="P:DNA integration"/>
    <property type="evidence" value="ECO:0007669"/>
    <property type="project" value="InterPro"/>
</dbReference>
<dbReference type="PANTHER" id="PTHR46889">
    <property type="entry name" value="TRANSPOSASE INSF FOR INSERTION SEQUENCE IS3B-RELATED"/>
    <property type="match status" value="1"/>
</dbReference>
<dbReference type="InterPro" id="IPR050900">
    <property type="entry name" value="Transposase_IS3/IS150/IS904"/>
</dbReference>